<evidence type="ECO:0000313" key="8">
    <source>
        <dbReference type="Proteomes" id="UP000442696"/>
    </source>
</evidence>
<evidence type="ECO:0000313" key="6">
    <source>
        <dbReference type="EMBL" id="CAC5808321.1"/>
    </source>
</evidence>
<dbReference type="Proteomes" id="UP000507112">
    <property type="component" value="Unassembled WGS sequence"/>
</dbReference>
<reference evidence="8 9" key="1">
    <citation type="submission" date="2019-12" db="EMBL/GenBank/DDBJ databases">
        <authorList>
            <consortium name="Pathogen Informatics"/>
        </authorList>
    </citation>
    <scope>NUCLEOTIDE SEQUENCE [LARGE SCALE GENOMIC DNA]</scope>
    <source>
        <strain evidence="7 14">MOS105</strain>
        <strain evidence="1 10">S040_N01_C01</strain>
        <strain evidence="6 13">SG160</strain>
        <strain evidence="4 12">T012_N10_C04</strain>
        <strain evidence="2 8">T012_N16_C08</strain>
        <strain evidence="3 9">T065_N03_C06</strain>
        <strain evidence="5 11">T197_A02_C01</strain>
    </source>
</reference>
<evidence type="ECO:0000313" key="12">
    <source>
        <dbReference type="Proteomes" id="UP000459702"/>
    </source>
</evidence>
<dbReference type="EMBL" id="CACTPI010000012">
    <property type="protein sequence ID" value="CAA4155459.1"/>
    <property type="molecule type" value="Genomic_DNA"/>
</dbReference>
<dbReference type="RefSeq" id="WP_000997332.1">
    <property type="nucleotide sequence ID" value="NZ_AP025249.1"/>
</dbReference>
<dbReference type="EMBL" id="CAIGXB010000011">
    <property type="protein sequence ID" value="CAC5808321.1"/>
    <property type="molecule type" value="Genomic_DNA"/>
</dbReference>
<protein>
    <submittedName>
        <fullName evidence="4">Phage protein</fullName>
    </submittedName>
</protein>
<evidence type="ECO:0000313" key="14">
    <source>
        <dbReference type="Proteomes" id="UP000507112"/>
    </source>
</evidence>
<evidence type="ECO:0000313" key="11">
    <source>
        <dbReference type="Proteomes" id="UP000459586"/>
    </source>
</evidence>
<dbReference type="EMBL" id="CACTQT010000015">
    <property type="protein sequence ID" value="CAA4392563.1"/>
    <property type="molecule type" value="Genomic_DNA"/>
</dbReference>
<dbReference type="Gene3D" id="3.70.10.10">
    <property type="match status" value="1"/>
</dbReference>
<evidence type="ECO:0000313" key="5">
    <source>
        <dbReference type="EMBL" id="CAA6380626.1"/>
    </source>
</evidence>
<organism evidence="4 12">
    <name type="scientific">Staphylococcus aureus</name>
    <dbReference type="NCBI Taxonomy" id="1280"/>
    <lineage>
        <taxon>Bacteria</taxon>
        <taxon>Bacillati</taxon>
        <taxon>Bacillota</taxon>
        <taxon>Bacilli</taxon>
        <taxon>Bacillales</taxon>
        <taxon>Staphylococcaceae</taxon>
        <taxon>Staphylococcus</taxon>
    </lineage>
</organism>
<dbReference type="Proteomes" id="UP000443506">
    <property type="component" value="Unassembled WGS sequence"/>
</dbReference>
<evidence type="ECO:0000313" key="4">
    <source>
        <dbReference type="EMBL" id="CAA6115846.1"/>
    </source>
</evidence>
<accession>A0A2I7Y975</accession>
<evidence type="ECO:0000313" key="2">
    <source>
        <dbReference type="EMBL" id="CAA4392563.1"/>
    </source>
</evidence>
<comment type="caution">
    <text evidence="4">The sequence shown here is derived from an EMBL/GenBank/DDBJ whole genome shotgun (WGS) entry which is preliminary data.</text>
</comment>
<dbReference type="Proteomes" id="UP000459702">
    <property type="component" value="Unassembled WGS sequence"/>
</dbReference>
<sequence>MNDEIKNFSNMDDKKIIKNMKKITGKVSDARPILQHIYYNDNTIVATDSHRLLQINKKHNKTNVLYNAKTGENGESFQQYPETSRIIPESENANNKIIINHDEIDLLIAILKAYKGIKLDRLTLIIDKNQEYYLMNYSDFNFNNNELLEHLNLNYKLKNINLSDKPVHKITFNVSYLLNAFEYLKDDVKTQDLTNSYYIYLTKENYPINIMDKANSFNYVICPIRP</sequence>
<evidence type="ECO:0000313" key="10">
    <source>
        <dbReference type="Proteomes" id="UP000443708"/>
    </source>
</evidence>
<dbReference type="Proteomes" id="UP000505390">
    <property type="component" value="Unassembled WGS sequence"/>
</dbReference>
<evidence type="ECO:0000313" key="9">
    <source>
        <dbReference type="Proteomes" id="UP000443506"/>
    </source>
</evidence>
<name>A0A2I7Y975_STAAU</name>
<proteinExistence type="predicted"/>
<evidence type="ECO:0000313" key="13">
    <source>
        <dbReference type="Proteomes" id="UP000505390"/>
    </source>
</evidence>
<dbReference type="Proteomes" id="UP000459586">
    <property type="component" value="Unassembled WGS sequence"/>
</dbReference>
<evidence type="ECO:0000313" key="7">
    <source>
        <dbReference type="EMBL" id="CAC8231559.1"/>
    </source>
</evidence>
<dbReference type="Proteomes" id="UP000442696">
    <property type="component" value="Unassembled WGS sequence"/>
</dbReference>
<dbReference type="EMBL" id="CACUNS010000016">
    <property type="protein sequence ID" value="CAA6115846.1"/>
    <property type="molecule type" value="Genomic_DNA"/>
</dbReference>
<evidence type="ECO:0000313" key="3">
    <source>
        <dbReference type="EMBL" id="CAA4700421.1"/>
    </source>
</evidence>
<dbReference type="AlphaFoldDB" id="A0A2I7Y975"/>
<dbReference type="EMBL" id="CAIIGD010000010">
    <property type="protein sequence ID" value="CAC8231559.1"/>
    <property type="molecule type" value="Genomic_DNA"/>
</dbReference>
<dbReference type="EMBL" id="CACTWD010000017">
    <property type="protein sequence ID" value="CAA4700421.1"/>
    <property type="molecule type" value="Genomic_DNA"/>
</dbReference>
<gene>
    <name evidence="1" type="ORF">SAMEA1029528_02395</name>
    <name evidence="2" type="ORF">SAMEA2078260_02327</name>
    <name evidence="4" type="ORF">SAMEA2078588_02300</name>
    <name evidence="5" type="ORF">SAMEA2080344_02355</name>
    <name evidence="3" type="ORF">SAMEA2081063_02341</name>
    <name evidence="6" type="ORF">SAMEA4008575_02458</name>
    <name evidence="7" type="ORF">SAMEA70146418_02432</name>
</gene>
<dbReference type="EMBL" id="CACURZ010000016">
    <property type="protein sequence ID" value="CAA6380626.1"/>
    <property type="molecule type" value="Genomic_DNA"/>
</dbReference>
<dbReference type="Proteomes" id="UP000443708">
    <property type="component" value="Unassembled WGS sequence"/>
</dbReference>
<evidence type="ECO:0000313" key="1">
    <source>
        <dbReference type="EMBL" id="CAA4155459.1"/>
    </source>
</evidence>